<evidence type="ECO:0000256" key="1">
    <source>
        <dbReference type="SAM" id="Phobius"/>
    </source>
</evidence>
<dbReference type="OrthoDB" id="979271at2"/>
<dbReference type="AlphaFoldDB" id="A0A239D318"/>
<protein>
    <recommendedName>
        <fullName evidence="4">Tetratricopeptide repeat-containing protein</fullName>
    </recommendedName>
</protein>
<reference evidence="2 3" key="1">
    <citation type="submission" date="2017-06" db="EMBL/GenBank/DDBJ databases">
        <authorList>
            <person name="Kim H.J."/>
            <person name="Triplett B.A."/>
        </authorList>
    </citation>
    <scope>NUCLEOTIDE SEQUENCE [LARGE SCALE GENOMIC DNA]</scope>
    <source>
        <strain evidence="2 3">DSM 25597</strain>
    </source>
</reference>
<accession>A0A239D318</accession>
<evidence type="ECO:0008006" key="4">
    <source>
        <dbReference type="Google" id="ProtNLM"/>
    </source>
</evidence>
<keyword evidence="1" id="KW-1133">Transmembrane helix</keyword>
<dbReference type="SUPFAM" id="SSF48452">
    <property type="entry name" value="TPR-like"/>
    <property type="match status" value="1"/>
</dbReference>
<dbReference type="Proteomes" id="UP000198379">
    <property type="component" value="Unassembled WGS sequence"/>
</dbReference>
<sequence length="235" mass="27445">MDKEVLIQKYLQGTLNQEEEALLQEYIEKDTSFADDIPFYEELNYAFAKADYDTTKTQLRSFYKEERRSTWRKWSIAATFLILIGLSSVWYLKSTSSTESLYAQYFEPYKNIVQPIVRGEAVKTTKELAFKAYDEQNYKKAIVHFDDLLSATSEPIIEFYKANAQLQLGETETAILTLESRIKKTDTMYAEAQWYLALSYLKLNDKKKAETYLKSLLQTNIPFKSNEAQLLLDQL</sequence>
<evidence type="ECO:0000313" key="2">
    <source>
        <dbReference type="EMBL" id="SNS26251.1"/>
    </source>
</evidence>
<proteinExistence type="predicted"/>
<keyword evidence="1" id="KW-0472">Membrane</keyword>
<keyword evidence="1" id="KW-0812">Transmembrane</keyword>
<evidence type="ECO:0000313" key="3">
    <source>
        <dbReference type="Proteomes" id="UP000198379"/>
    </source>
</evidence>
<dbReference type="RefSeq" id="WP_089373587.1">
    <property type="nucleotide sequence ID" value="NZ_BMEP01000001.1"/>
</dbReference>
<gene>
    <name evidence="2" type="ORF">SAMN06265376_10997</name>
</gene>
<dbReference type="Gene3D" id="1.25.40.10">
    <property type="entry name" value="Tetratricopeptide repeat domain"/>
    <property type="match status" value="1"/>
</dbReference>
<keyword evidence="3" id="KW-1185">Reference proteome</keyword>
<name>A0A239D318_9FLAO</name>
<feature type="transmembrane region" description="Helical" evidence="1">
    <location>
        <begin position="74"/>
        <end position="92"/>
    </location>
</feature>
<dbReference type="InterPro" id="IPR011990">
    <property type="entry name" value="TPR-like_helical_dom_sf"/>
</dbReference>
<organism evidence="2 3">
    <name type="scientific">Dokdonia pacifica</name>
    <dbReference type="NCBI Taxonomy" id="1627892"/>
    <lineage>
        <taxon>Bacteria</taxon>
        <taxon>Pseudomonadati</taxon>
        <taxon>Bacteroidota</taxon>
        <taxon>Flavobacteriia</taxon>
        <taxon>Flavobacteriales</taxon>
        <taxon>Flavobacteriaceae</taxon>
        <taxon>Dokdonia</taxon>
    </lineage>
</organism>
<dbReference type="EMBL" id="FZNY01000009">
    <property type="protein sequence ID" value="SNS26251.1"/>
    <property type="molecule type" value="Genomic_DNA"/>
</dbReference>